<dbReference type="AlphaFoldDB" id="A0A8S3HH49"/>
<sequence>ILQEESQCIENIFQQEQQQKRRNVLTRLSSYDENGTLSMLIDAGNVTTDVSIPPLTFEIDNADDNDTPSVNEWFYKTVRSVGIRDKLDDWLRDKEI</sequence>
<dbReference type="Proteomes" id="UP000681967">
    <property type="component" value="Unassembled WGS sequence"/>
</dbReference>
<protein>
    <submittedName>
        <fullName evidence="2">Uncharacterized protein</fullName>
    </submittedName>
</protein>
<evidence type="ECO:0000313" key="3">
    <source>
        <dbReference type="Proteomes" id="UP000681967"/>
    </source>
</evidence>
<dbReference type="EMBL" id="CAJOBJ010030648">
    <property type="protein sequence ID" value="CAF4270797.1"/>
    <property type="molecule type" value="Genomic_DNA"/>
</dbReference>
<dbReference type="EMBL" id="CAJOBH010292950">
    <property type="protein sequence ID" value="CAF5183317.1"/>
    <property type="molecule type" value="Genomic_DNA"/>
</dbReference>
<comment type="caution">
    <text evidence="2">The sequence shown here is derived from an EMBL/GenBank/DDBJ whole genome shotgun (WGS) entry which is preliminary data.</text>
</comment>
<evidence type="ECO:0000313" key="1">
    <source>
        <dbReference type="EMBL" id="CAF4270797.1"/>
    </source>
</evidence>
<proteinExistence type="predicted"/>
<dbReference type="Proteomes" id="UP000681720">
    <property type="component" value="Unassembled WGS sequence"/>
</dbReference>
<accession>A0A8S3HH49</accession>
<reference evidence="2" key="1">
    <citation type="submission" date="2021-02" db="EMBL/GenBank/DDBJ databases">
        <authorList>
            <person name="Nowell W R."/>
        </authorList>
    </citation>
    <scope>NUCLEOTIDE SEQUENCE</scope>
</reference>
<name>A0A8S3HH49_9BILA</name>
<gene>
    <name evidence="2" type="ORF">BYL167_LOCUS79298</name>
    <name evidence="1" type="ORF">GIL414_LOCUS24547</name>
</gene>
<feature type="non-terminal residue" evidence="2">
    <location>
        <position position="1"/>
    </location>
</feature>
<organism evidence="2 3">
    <name type="scientific">Rotaria magnacalcarata</name>
    <dbReference type="NCBI Taxonomy" id="392030"/>
    <lineage>
        <taxon>Eukaryota</taxon>
        <taxon>Metazoa</taxon>
        <taxon>Spiralia</taxon>
        <taxon>Gnathifera</taxon>
        <taxon>Rotifera</taxon>
        <taxon>Eurotatoria</taxon>
        <taxon>Bdelloidea</taxon>
        <taxon>Philodinida</taxon>
        <taxon>Philodinidae</taxon>
        <taxon>Rotaria</taxon>
    </lineage>
</organism>
<evidence type="ECO:0000313" key="2">
    <source>
        <dbReference type="EMBL" id="CAF5183317.1"/>
    </source>
</evidence>
<feature type="non-terminal residue" evidence="2">
    <location>
        <position position="96"/>
    </location>
</feature>